<dbReference type="Pfam" id="PF03036">
    <property type="entry name" value="Perilipin"/>
    <property type="match status" value="1"/>
</dbReference>
<dbReference type="Proteomes" id="UP001212997">
    <property type="component" value="Unassembled WGS sequence"/>
</dbReference>
<reference evidence="3" key="1">
    <citation type="submission" date="2022-07" db="EMBL/GenBank/DDBJ databases">
        <title>Genome Sequence of Physisporinus lineatus.</title>
        <authorList>
            <person name="Buettner E."/>
        </authorList>
    </citation>
    <scope>NUCLEOTIDE SEQUENCE</scope>
    <source>
        <strain evidence="3">VT162</strain>
    </source>
</reference>
<proteinExistence type="inferred from homology"/>
<dbReference type="AlphaFoldDB" id="A0AAD5US72"/>
<dbReference type="PANTHER" id="PTHR14024:SF49">
    <property type="entry name" value="LIPID STORAGE DROPLETS SURFACE-BINDING PROTEIN 1"/>
    <property type="match status" value="1"/>
</dbReference>
<feature type="region of interest" description="Disordered" evidence="2">
    <location>
        <begin position="315"/>
        <end position="335"/>
    </location>
</feature>
<protein>
    <recommendedName>
        <fullName evidence="5">Lipid droplet-associated perilipin protein</fullName>
    </recommendedName>
</protein>
<dbReference type="EMBL" id="JANAWD010000714">
    <property type="protein sequence ID" value="KAJ3476387.1"/>
    <property type="molecule type" value="Genomic_DNA"/>
</dbReference>
<sequence length="335" mass="36396">MATEVQTAPELTIISRVASIPLVASSLGTIHTTLTSNPYTRSPYSYAEGISKTALSYAEPLQKRLAPLLVRADGLANKSLDVVESRYPYPFKTPTEDIMKDIKGHSDHAYDIANKTIDEKVKSPAKNVAQGIDRRFAPVVDYFEVAVNKVQSRTGSPTETAPSEPAQYQYQRAFALSKDLSDGLYTYSSEQINQLKAQSVLVQRASDAAHKVSEVASTSYGVAQERAHALSDVMLQELQKVQTSTSHLPAAVQSSFHDISGHLSATIHDLTAILSNPQDSLTEKVQKVRDTVTERVQPILEASAVRVQEILNNITKKSTDSKEAVPNGSASNGQA</sequence>
<evidence type="ECO:0000313" key="3">
    <source>
        <dbReference type="EMBL" id="KAJ3476387.1"/>
    </source>
</evidence>
<organism evidence="3 4">
    <name type="scientific">Meripilus lineatus</name>
    <dbReference type="NCBI Taxonomy" id="2056292"/>
    <lineage>
        <taxon>Eukaryota</taxon>
        <taxon>Fungi</taxon>
        <taxon>Dikarya</taxon>
        <taxon>Basidiomycota</taxon>
        <taxon>Agaricomycotina</taxon>
        <taxon>Agaricomycetes</taxon>
        <taxon>Polyporales</taxon>
        <taxon>Meripilaceae</taxon>
        <taxon>Meripilus</taxon>
    </lineage>
</organism>
<gene>
    <name evidence="3" type="ORF">NLI96_g11189</name>
</gene>
<evidence type="ECO:0000256" key="2">
    <source>
        <dbReference type="SAM" id="MobiDB-lite"/>
    </source>
</evidence>
<evidence type="ECO:0000313" key="4">
    <source>
        <dbReference type="Proteomes" id="UP001212997"/>
    </source>
</evidence>
<dbReference type="GO" id="GO:0005829">
    <property type="term" value="C:cytosol"/>
    <property type="evidence" value="ECO:0007669"/>
    <property type="project" value="TreeGrafter"/>
</dbReference>
<dbReference type="GO" id="GO:0019915">
    <property type="term" value="P:lipid storage"/>
    <property type="evidence" value="ECO:0007669"/>
    <property type="project" value="TreeGrafter"/>
</dbReference>
<keyword evidence="4" id="KW-1185">Reference proteome</keyword>
<evidence type="ECO:0008006" key="5">
    <source>
        <dbReference type="Google" id="ProtNLM"/>
    </source>
</evidence>
<dbReference type="PANTHER" id="PTHR14024">
    <property type="entry name" value="PERILIPIN"/>
    <property type="match status" value="1"/>
</dbReference>
<comment type="similarity">
    <text evidence="1">Belongs to the perilipin family.</text>
</comment>
<comment type="caution">
    <text evidence="3">The sequence shown here is derived from an EMBL/GenBank/DDBJ whole genome shotgun (WGS) entry which is preliminary data.</text>
</comment>
<evidence type="ECO:0000256" key="1">
    <source>
        <dbReference type="ARBA" id="ARBA00006311"/>
    </source>
</evidence>
<dbReference type="GO" id="GO:0005811">
    <property type="term" value="C:lipid droplet"/>
    <property type="evidence" value="ECO:0007669"/>
    <property type="project" value="TreeGrafter"/>
</dbReference>
<dbReference type="InterPro" id="IPR004279">
    <property type="entry name" value="Perilipin"/>
</dbReference>
<dbReference type="GO" id="GO:0010890">
    <property type="term" value="P:positive regulation of triglyceride storage"/>
    <property type="evidence" value="ECO:0007669"/>
    <property type="project" value="TreeGrafter"/>
</dbReference>
<name>A0AAD5US72_9APHY</name>
<accession>A0AAD5US72</accession>